<keyword evidence="4 8" id="KW-1133">Transmembrane helix</keyword>
<feature type="transmembrane region" description="Helical" evidence="8">
    <location>
        <begin position="294"/>
        <end position="318"/>
    </location>
</feature>
<evidence type="ECO:0000313" key="10">
    <source>
        <dbReference type="EMBL" id="CUN44470.1"/>
    </source>
</evidence>
<proteinExistence type="predicted"/>
<sequence length="521" mass="55744">MGNKTSKVYETLKGLKLRVILESIIIGVGAGFVISLYRLILDYLDGYTKAAYAFMDANKIYIILGIIVLAIMGYIVGRLVENDGMISGSGIPQVEGILTGYFEVSPVRILITKFIGGVIAIGGGLSLGIEGPSIQLGASVGQIISKLFKRIKLEERFLLTSGAGAGLSAAFNAPLAGAMFAMEEVHKNFSPIILLSAIAAAVSSDLVTWIFFGSKPILDTHALSVIPFEDYALLIALGIILGFAGAFYNLVLLKTQDLYKKIKAKLRYRMMIPFMFALVFGLTMPQILGGGNDLINNILVNGMAIKVAIMLLVFKFIFSMISFSSDSPGGILFPLLTLGALVGVAFGDISVTYFGLSQGLLMNFILIAMAGMFSSIVRAPLTGLILVCEMSGNFSQLGAVAVVCGVAFLVADLIGSKPIYESLLERRIKANTGMIVGDGSEKVLVKYIVHLGTPIVGKKLKDIKLPNGALMVSVERSGSDIIPNGNTMIRAGDYVVAIVSEDKEANLRTYLEKLCEKEDVD</sequence>
<dbReference type="Pfam" id="PF02080">
    <property type="entry name" value="TrkA_C"/>
    <property type="match status" value="1"/>
</dbReference>
<evidence type="ECO:0000313" key="11">
    <source>
        <dbReference type="Proteomes" id="UP000095488"/>
    </source>
</evidence>
<feature type="transmembrane region" description="Helical" evidence="8">
    <location>
        <begin position="271"/>
        <end position="288"/>
    </location>
</feature>
<dbReference type="RefSeq" id="WP_055257056.1">
    <property type="nucleotide sequence ID" value="NZ_CABIXL010000001.1"/>
</dbReference>
<dbReference type="InterPro" id="IPR006037">
    <property type="entry name" value="RCK_C"/>
</dbReference>
<feature type="transmembrane region" description="Helical" evidence="8">
    <location>
        <begin position="360"/>
        <end position="387"/>
    </location>
</feature>
<dbReference type="InterPro" id="IPR001807">
    <property type="entry name" value="ClC"/>
</dbReference>
<evidence type="ECO:0000256" key="6">
    <source>
        <dbReference type="ARBA" id="ARBA00023136"/>
    </source>
</evidence>
<feature type="transmembrane region" description="Helical" evidence="8">
    <location>
        <begin position="232"/>
        <end position="251"/>
    </location>
</feature>
<evidence type="ECO:0000256" key="5">
    <source>
        <dbReference type="ARBA" id="ARBA00023065"/>
    </source>
</evidence>
<evidence type="ECO:0000256" key="8">
    <source>
        <dbReference type="SAM" id="Phobius"/>
    </source>
</evidence>
<dbReference type="InterPro" id="IPR036721">
    <property type="entry name" value="RCK_C_sf"/>
</dbReference>
<dbReference type="PROSITE" id="PS51202">
    <property type="entry name" value="RCK_C"/>
    <property type="match status" value="1"/>
</dbReference>
<dbReference type="Gene3D" id="3.30.70.1450">
    <property type="entry name" value="Regulator of K+ conductance, C-terminal domain"/>
    <property type="match status" value="1"/>
</dbReference>
<comment type="caution">
    <text evidence="10">The sequence shown here is derived from an EMBL/GenBank/DDBJ whole genome shotgun (WGS) entry which is preliminary data.</text>
</comment>
<keyword evidence="7" id="KW-0868">Chloride</keyword>
<protein>
    <submittedName>
        <fullName evidence="10">H(+)/Cl(-) exchange transporter ClcA</fullName>
    </submittedName>
</protein>
<dbReference type="PANTHER" id="PTHR45711:SF6">
    <property type="entry name" value="CHLORIDE CHANNEL PROTEIN"/>
    <property type="match status" value="1"/>
</dbReference>
<evidence type="ECO:0000256" key="2">
    <source>
        <dbReference type="ARBA" id="ARBA00022448"/>
    </source>
</evidence>
<reference evidence="10 11" key="1">
    <citation type="submission" date="2015-09" db="EMBL/GenBank/DDBJ databases">
        <authorList>
            <consortium name="Pathogen Informatics"/>
        </authorList>
    </citation>
    <scope>NUCLEOTIDE SEQUENCE [LARGE SCALE GENOMIC DNA]</scope>
    <source>
        <strain evidence="10 11">2789STDY5834858</strain>
    </source>
</reference>
<evidence type="ECO:0000259" key="9">
    <source>
        <dbReference type="PROSITE" id="PS51202"/>
    </source>
</evidence>
<dbReference type="EMBL" id="CYZR01000001">
    <property type="protein sequence ID" value="CUN44470.1"/>
    <property type="molecule type" value="Genomic_DNA"/>
</dbReference>
<evidence type="ECO:0000256" key="7">
    <source>
        <dbReference type="ARBA" id="ARBA00023214"/>
    </source>
</evidence>
<dbReference type="InterPro" id="IPR014743">
    <property type="entry name" value="Cl-channel_core"/>
</dbReference>
<dbReference type="PRINTS" id="PR00762">
    <property type="entry name" value="CLCHANNEL"/>
</dbReference>
<organism evidence="10 11">
    <name type="scientific">Sarcina ventriculi</name>
    <name type="common">Clostridium ventriculi</name>
    <dbReference type="NCBI Taxonomy" id="1267"/>
    <lineage>
        <taxon>Bacteria</taxon>
        <taxon>Bacillati</taxon>
        <taxon>Bacillota</taxon>
        <taxon>Clostridia</taxon>
        <taxon>Eubacteriales</taxon>
        <taxon>Clostridiaceae</taxon>
        <taxon>Sarcina</taxon>
    </lineage>
</organism>
<feature type="domain" description="RCK C-terminal" evidence="9">
    <location>
        <begin position="432"/>
        <end position="513"/>
    </location>
</feature>
<feature type="transmembrane region" description="Helical" evidence="8">
    <location>
        <begin position="20"/>
        <end position="40"/>
    </location>
</feature>
<keyword evidence="5" id="KW-0406">Ion transport</keyword>
<feature type="transmembrane region" description="Helical" evidence="8">
    <location>
        <begin position="394"/>
        <end position="414"/>
    </location>
</feature>
<evidence type="ECO:0000256" key="3">
    <source>
        <dbReference type="ARBA" id="ARBA00022692"/>
    </source>
</evidence>
<dbReference type="PANTHER" id="PTHR45711">
    <property type="entry name" value="CHLORIDE CHANNEL PROTEIN"/>
    <property type="match status" value="1"/>
</dbReference>
<dbReference type="Proteomes" id="UP000095488">
    <property type="component" value="Unassembled WGS sequence"/>
</dbReference>
<feature type="transmembrane region" description="Helical" evidence="8">
    <location>
        <begin position="330"/>
        <end position="354"/>
    </location>
</feature>
<gene>
    <name evidence="10" type="primary">clcA</name>
    <name evidence="10" type="ORF">ERS852473_00151</name>
</gene>
<evidence type="ECO:0000256" key="1">
    <source>
        <dbReference type="ARBA" id="ARBA00004141"/>
    </source>
</evidence>
<keyword evidence="2" id="KW-0813">Transport</keyword>
<accession>A0ABM9UKA3</accession>
<evidence type="ECO:0000256" key="4">
    <source>
        <dbReference type="ARBA" id="ARBA00022989"/>
    </source>
</evidence>
<dbReference type="SUPFAM" id="SSF116726">
    <property type="entry name" value="TrkA C-terminal domain-like"/>
    <property type="match status" value="1"/>
</dbReference>
<dbReference type="SUPFAM" id="SSF81340">
    <property type="entry name" value="Clc chloride channel"/>
    <property type="match status" value="1"/>
</dbReference>
<dbReference type="Pfam" id="PF00654">
    <property type="entry name" value="Voltage_CLC"/>
    <property type="match status" value="1"/>
</dbReference>
<keyword evidence="11" id="KW-1185">Reference proteome</keyword>
<name>A0ABM9UKA3_SARVE</name>
<comment type="subcellular location">
    <subcellularLocation>
        <location evidence="1">Membrane</location>
        <topology evidence="1">Multi-pass membrane protein</topology>
    </subcellularLocation>
</comment>
<dbReference type="CDD" id="cd01031">
    <property type="entry name" value="EriC"/>
    <property type="match status" value="1"/>
</dbReference>
<dbReference type="Gene3D" id="1.10.3080.10">
    <property type="entry name" value="Clc chloride channel"/>
    <property type="match status" value="1"/>
</dbReference>
<keyword evidence="6 8" id="KW-0472">Membrane</keyword>
<feature type="transmembrane region" description="Helical" evidence="8">
    <location>
        <begin position="60"/>
        <end position="80"/>
    </location>
</feature>
<feature type="transmembrane region" description="Helical" evidence="8">
    <location>
        <begin position="192"/>
        <end position="212"/>
    </location>
</feature>
<keyword evidence="3 8" id="KW-0812">Transmembrane</keyword>